<protein>
    <submittedName>
        <fullName evidence="3">Uncharacterized protein</fullName>
    </submittedName>
</protein>
<feature type="region of interest" description="Disordered" evidence="2">
    <location>
        <begin position="1"/>
        <end position="39"/>
    </location>
</feature>
<evidence type="ECO:0000313" key="4">
    <source>
        <dbReference type="Proteomes" id="UP001302812"/>
    </source>
</evidence>
<dbReference type="RefSeq" id="XP_064665257.1">
    <property type="nucleotide sequence ID" value="XM_064809756.1"/>
</dbReference>
<organism evidence="3 4">
    <name type="scientific">Canariomyces notabilis</name>
    <dbReference type="NCBI Taxonomy" id="2074819"/>
    <lineage>
        <taxon>Eukaryota</taxon>
        <taxon>Fungi</taxon>
        <taxon>Dikarya</taxon>
        <taxon>Ascomycota</taxon>
        <taxon>Pezizomycotina</taxon>
        <taxon>Sordariomycetes</taxon>
        <taxon>Sordariomycetidae</taxon>
        <taxon>Sordariales</taxon>
        <taxon>Chaetomiaceae</taxon>
        <taxon>Canariomyces</taxon>
    </lineage>
</organism>
<feature type="compositionally biased region" description="Basic and acidic residues" evidence="2">
    <location>
        <begin position="1"/>
        <end position="19"/>
    </location>
</feature>
<comment type="similarity">
    <text evidence="1">Belongs to the asaB hydroxylase/desaturase family.</text>
</comment>
<dbReference type="PANTHER" id="PTHR34598:SF3">
    <property type="entry name" value="OXIDOREDUCTASE AN1597"/>
    <property type="match status" value="1"/>
</dbReference>
<reference evidence="3" key="1">
    <citation type="journal article" date="2023" name="Mol. Phylogenet. Evol.">
        <title>Genome-scale phylogeny and comparative genomics of the fungal order Sordariales.</title>
        <authorList>
            <person name="Hensen N."/>
            <person name="Bonometti L."/>
            <person name="Westerberg I."/>
            <person name="Brannstrom I.O."/>
            <person name="Guillou S."/>
            <person name="Cros-Aarteil S."/>
            <person name="Calhoun S."/>
            <person name="Haridas S."/>
            <person name="Kuo A."/>
            <person name="Mondo S."/>
            <person name="Pangilinan J."/>
            <person name="Riley R."/>
            <person name="LaButti K."/>
            <person name="Andreopoulos B."/>
            <person name="Lipzen A."/>
            <person name="Chen C."/>
            <person name="Yan M."/>
            <person name="Daum C."/>
            <person name="Ng V."/>
            <person name="Clum A."/>
            <person name="Steindorff A."/>
            <person name="Ohm R.A."/>
            <person name="Martin F."/>
            <person name="Silar P."/>
            <person name="Natvig D.O."/>
            <person name="Lalanne C."/>
            <person name="Gautier V."/>
            <person name="Ament-Velasquez S.L."/>
            <person name="Kruys A."/>
            <person name="Hutchinson M.I."/>
            <person name="Powell A.J."/>
            <person name="Barry K."/>
            <person name="Miller A.N."/>
            <person name="Grigoriev I.V."/>
            <person name="Debuchy R."/>
            <person name="Gladieux P."/>
            <person name="Hiltunen Thoren M."/>
            <person name="Johannesson H."/>
        </authorList>
    </citation>
    <scope>NUCLEOTIDE SEQUENCE</scope>
    <source>
        <strain evidence="3">CBS 508.74</strain>
    </source>
</reference>
<dbReference type="Proteomes" id="UP001302812">
    <property type="component" value="Unassembled WGS sequence"/>
</dbReference>
<dbReference type="PANTHER" id="PTHR34598">
    <property type="entry name" value="BLL6449 PROTEIN"/>
    <property type="match status" value="1"/>
</dbReference>
<feature type="compositionally biased region" description="Polar residues" evidence="2">
    <location>
        <begin position="20"/>
        <end position="38"/>
    </location>
</feature>
<keyword evidence="4" id="KW-1185">Reference proteome</keyword>
<gene>
    <name evidence="3" type="ORF">N656DRAFT_469717</name>
</gene>
<reference evidence="3" key="2">
    <citation type="submission" date="2023-05" db="EMBL/GenBank/DDBJ databases">
        <authorList>
            <consortium name="Lawrence Berkeley National Laboratory"/>
            <person name="Steindorff A."/>
            <person name="Hensen N."/>
            <person name="Bonometti L."/>
            <person name="Westerberg I."/>
            <person name="Brannstrom I.O."/>
            <person name="Guillou S."/>
            <person name="Cros-Aarteil S."/>
            <person name="Calhoun S."/>
            <person name="Haridas S."/>
            <person name="Kuo A."/>
            <person name="Mondo S."/>
            <person name="Pangilinan J."/>
            <person name="Riley R."/>
            <person name="Labutti K."/>
            <person name="Andreopoulos B."/>
            <person name="Lipzen A."/>
            <person name="Chen C."/>
            <person name="Yanf M."/>
            <person name="Daum C."/>
            <person name="Ng V."/>
            <person name="Clum A."/>
            <person name="Ohm R."/>
            <person name="Martin F."/>
            <person name="Silar P."/>
            <person name="Natvig D."/>
            <person name="Lalanne C."/>
            <person name="Gautier V."/>
            <person name="Ament-Velasquez S.L."/>
            <person name="Kruys A."/>
            <person name="Hutchinson M.I."/>
            <person name="Powell A.J."/>
            <person name="Barry K."/>
            <person name="Miller A.N."/>
            <person name="Grigoriev I.V."/>
            <person name="Debuchy R."/>
            <person name="Gladieux P."/>
            <person name="Thoren M.H."/>
            <person name="Johannesson H."/>
        </authorList>
    </citation>
    <scope>NUCLEOTIDE SEQUENCE</scope>
    <source>
        <strain evidence="3">CBS 508.74</strain>
    </source>
</reference>
<sequence length="409" mass="46426">MKETKQLSDEAGAIERHTGSDSTTLEGGTLLQLPSGSRPSPLVQPWKSFWPPAPGSDSYLRLIAENPTIFTWQFDMTRPFDRPWRLWTGAAPAEGGGSVQDPRSPSAACSHDSILALDYGNTQKMRDELDEQFRNLALPKVFPKSFNHLAPSELYQKEKPYKCQLPEACFPGLKMHNLVSQSYHVGIADVTGHEDMFSLAISGFEFATCPISIEEWSDDSVSAQYLPGLARWLKQCTGCRDVFCYAYNFRHHDAAQGSDVSPKYEFKLPFFRAHCDASEETCRARLQLYFPERYAELTKGRIRFVNIWRPLSASPILDCPLALCDFRTINPEDLVPMDLVYPHFVDEAYEVRYNPSHRWLYKKEMGPDDVIIFKLYDNLRSEATGKWSCETKCKAILANPSSLSPFCLC</sequence>
<dbReference type="NCBIfam" id="NF041278">
    <property type="entry name" value="CmcJ_NvfI_EfuI"/>
    <property type="match status" value="1"/>
</dbReference>
<evidence type="ECO:0000256" key="1">
    <source>
        <dbReference type="ARBA" id="ARBA00023604"/>
    </source>
</evidence>
<dbReference type="AlphaFoldDB" id="A0AAN6QCG4"/>
<dbReference type="EMBL" id="MU853370">
    <property type="protein sequence ID" value="KAK4107687.1"/>
    <property type="molecule type" value="Genomic_DNA"/>
</dbReference>
<dbReference type="GO" id="GO:0016491">
    <property type="term" value="F:oxidoreductase activity"/>
    <property type="evidence" value="ECO:0007669"/>
    <property type="project" value="InterPro"/>
</dbReference>
<dbReference type="GeneID" id="89933880"/>
<evidence type="ECO:0000313" key="3">
    <source>
        <dbReference type="EMBL" id="KAK4107687.1"/>
    </source>
</evidence>
<accession>A0AAN6QCG4</accession>
<name>A0AAN6QCG4_9PEZI</name>
<comment type="caution">
    <text evidence="3">The sequence shown here is derived from an EMBL/GenBank/DDBJ whole genome shotgun (WGS) entry which is preliminary data.</text>
</comment>
<evidence type="ECO:0000256" key="2">
    <source>
        <dbReference type="SAM" id="MobiDB-lite"/>
    </source>
</evidence>
<dbReference type="InterPro" id="IPR044053">
    <property type="entry name" value="AsaB-like"/>
</dbReference>
<proteinExistence type="inferred from homology"/>